<dbReference type="EMBL" id="JAAKFY010000006">
    <property type="protein sequence ID" value="KAF3855668.1"/>
    <property type="molecule type" value="Genomic_DNA"/>
</dbReference>
<feature type="transmembrane region" description="Helical" evidence="1">
    <location>
        <begin position="73"/>
        <end position="97"/>
    </location>
</feature>
<evidence type="ECO:0000259" key="2">
    <source>
        <dbReference type="Pfam" id="PF07686"/>
    </source>
</evidence>
<dbReference type="InterPro" id="IPR036179">
    <property type="entry name" value="Ig-like_dom_sf"/>
</dbReference>
<dbReference type="Pfam" id="PF07686">
    <property type="entry name" value="V-set"/>
    <property type="match status" value="1"/>
</dbReference>
<comment type="caution">
    <text evidence="3">The sequence shown here is derived from an EMBL/GenBank/DDBJ whole genome shotgun (WGS) entry which is preliminary data.</text>
</comment>
<accession>A0A7J5Z5R8</accession>
<gene>
    <name evidence="3" type="ORF">F7725_016391</name>
</gene>
<keyword evidence="1" id="KW-0472">Membrane</keyword>
<keyword evidence="1" id="KW-1133">Transmembrane helix</keyword>
<dbReference type="Proteomes" id="UP000518266">
    <property type="component" value="Unassembled WGS sequence"/>
</dbReference>
<sequence length="108" mass="11855">MDVFKYDASFHYKNNGLPGQSEQFKGRVSHFHYKLKYGNASIVIGNTTAADSGNYTCSFPREQESEDSYSTGAMLMVGISSFVLGAAILAAVQALLVRVKCIKIIHNK</sequence>
<feature type="domain" description="Immunoglobulin V-set" evidence="2">
    <location>
        <begin position="12"/>
        <end position="65"/>
    </location>
</feature>
<feature type="non-terminal residue" evidence="3">
    <location>
        <position position="108"/>
    </location>
</feature>
<dbReference type="InterPro" id="IPR013783">
    <property type="entry name" value="Ig-like_fold"/>
</dbReference>
<dbReference type="InterPro" id="IPR013106">
    <property type="entry name" value="Ig_V-set"/>
</dbReference>
<dbReference type="SUPFAM" id="SSF48726">
    <property type="entry name" value="Immunoglobulin"/>
    <property type="match status" value="1"/>
</dbReference>
<keyword evidence="4" id="KW-1185">Reference proteome</keyword>
<evidence type="ECO:0000313" key="4">
    <source>
        <dbReference type="Proteomes" id="UP000518266"/>
    </source>
</evidence>
<protein>
    <recommendedName>
        <fullName evidence="2">Immunoglobulin V-set domain-containing protein</fullName>
    </recommendedName>
</protein>
<reference evidence="3 4" key="1">
    <citation type="submission" date="2020-03" db="EMBL/GenBank/DDBJ databases">
        <title>Dissostichus mawsoni Genome sequencing and assembly.</title>
        <authorList>
            <person name="Park H."/>
        </authorList>
    </citation>
    <scope>NUCLEOTIDE SEQUENCE [LARGE SCALE GENOMIC DNA]</scope>
    <source>
        <strain evidence="3">DM0001</strain>
        <tissue evidence="3">Muscle</tissue>
    </source>
</reference>
<proteinExistence type="predicted"/>
<dbReference type="OrthoDB" id="9898017at2759"/>
<evidence type="ECO:0000256" key="1">
    <source>
        <dbReference type="SAM" id="Phobius"/>
    </source>
</evidence>
<dbReference type="AlphaFoldDB" id="A0A7J5Z5R8"/>
<evidence type="ECO:0000313" key="3">
    <source>
        <dbReference type="EMBL" id="KAF3855668.1"/>
    </source>
</evidence>
<keyword evidence="1" id="KW-0812">Transmembrane</keyword>
<organism evidence="3 4">
    <name type="scientific">Dissostichus mawsoni</name>
    <name type="common">Antarctic cod</name>
    <dbReference type="NCBI Taxonomy" id="36200"/>
    <lineage>
        <taxon>Eukaryota</taxon>
        <taxon>Metazoa</taxon>
        <taxon>Chordata</taxon>
        <taxon>Craniata</taxon>
        <taxon>Vertebrata</taxon>
        <taxon>Euteleostomi</taxon>
        <taxon>Actinopterygii</taxon>
        <taxon>Neopterygii</taxon>
        <taxon>Teleostei</taxon>
        <taxon>Neoteleostei</taxon>
        <taxon>Acanthomorphata</taxon>
        <taxon>Eupercaria</taxon>
        <taxon>Perciformes</taxon>
        <taxon>Notothenioidei</taxon>
        <taxon>Nototheniidae</taxon>
        <taxon>Dissostichus</taxon>
    </lineage>
</organism>
<name>A0A7J5Z5R8_DISMA</name>
<dbReference type="Gene3D" id="2.60.40.10">
    <property type="entry name" value="Immunoglobulins"/>
    <property type="match status" value="1"/>
</dbReference>